<dbReference type="Gene3D" id="3.40.1260.20">
    <property type="entry name" value="Ribonuclease E, catalytic domain"/>
    <property type="match status" value="1"/>
</dbReference>
<dbReference type="RefSeq" id="WP_012239872.1">
    <property type="nucleotide sequence ID" value="NC_010162.1"/>
</dbReference>
<dbReference type="EC" id="3.1.4.-" evidence="11"/>
<keyword evidence="5 11" id="KW-0378">Hydrolase</keyword>
<feature type="compositionally biased region" description="Basic residues" evidence="8">
    <location>
        <begin position="342"/>
        <end position="358"/>
    </location>
</feature>
<feature type="compositionally biased region" description="Basic and acidic residues" evidence="8">
    <location>
        <begin position="107"/>
        <end position="120"/>
    </location>
</feature>
<keyword evidence="12" id="KW-1185">Reference proteome</keyword>
<evidence type="ECO:0000259" key="10">
    <source>
        <dbReference type="Pfam" id="PF20833"/>
    </source>
</evidence>
<evidence type="ECO:0000256" key="2">
    <source>
        <dbReference type="ARBA" id="ARBA00022490"/>
    </source>
</evidence>
<keyword evidence="6" id="KW-0460">Magnesium</keyword>
<evidence type="ECO:0000313" key="11">
    <source>
        <dbReference type="EMBL" id="CAN97433.1"/>
    </source>
</evidence>
<accession>A9ESZ7</accession>
<dbReference type="AlphaFoldDB" id="A9ESZ7"/>
<evidence type="ECO:0000259" key="9">
    <source>
        <dbReference type="Pfam" id="PF10150"/>
    </source>
</evidence>
<dbReference type="Proteomes" id="UP000002139">
    <property type="component" value="Chromosome"/>
</dbReference>
<name>A9ESZ7_SORC5</name>
<evidence type="ECO:0000256" key="1">
    <source>
        <dbReference type="ARBA" id="ARBA00001946"/>
    </source>
</evidence>
<dbReference type="InterPro" id="IPR012340">
    <property type="entry name" value="NA-bd_OB-fold"/>
</dbReference>
<dbReference type="GO" id="GO:0006364">
    <property type="term" value="P:rRNA processing"/>
    <property type="evidence" value="ECO:0007669"/>
    <property type="project" value="TreeGrafter"/>
</dbReference>
<comment type="cofactor">
    <cofactor evidence="1">
        <name>Mg(2+)</name>
        <dbReference type="ChEBI" id="CHEBI:18420"/>
    </cofactor>
</comment>
<keyword evidence="3" id="KW-0540">Nuclease</keyword>
<feature type="compositionally biased region" description="Acidic residues" evidence="8">
    <location>
        <begin position="230"/>
        <end position="253"/>
    </location>
</feature>
<evidence type="ECO:0000256" key="7">
    <source>
        <dbReference type="ARBA" id="ARBA00022884"/>
    </source>
</evidence>
<dbReference type="GO" id="GO:0004540">
    <property type="term" value="F:RNA nuclease activity"/>
    <property type="evidence" value="ECO:0007669"/>
    <property type="project" value="InterPro"/>
</dbReference>
<dbReference type="GO" id="GO:0016787">
    <property type="term" value="F:hydrolase activity"/>
    <property type="evidence" value="ECO:0007669"/>
    <property type="project" value="UniProtKB-KW"/>
</dbReference>
<reference evidence="11 12" key="1">
    <citation type="journal article" date="2007" name="Nat. Biotechnol.">
        <title>Complete genome sequence of the myxobacterium Sorangium cellulosum.</title>
        <authorList>
            <person name="Schneiker S."/>
            <person name="Perlova O."/>
            <person name="Kaiser O."/>
            <person name="Gerth K."/>
            <person name="Alici A."/>
            <person name="Altmeyer M.O."/>
            <person name="Bartels D."/>
            <person name="Bekel T."/>
            <person name="Beyer S."/>
            <person name="Bode E."/>
            <person name="Bode H.B."/>
            <person name="Bolten C.J."/>
            <person name="Choudhuri J.V."/>
            <person name="Doss S."/>
            <person name="Elnakady Y.A."/>
            <person name="Frank B."/>
            <person name="Gaigalat L."/>
            <person name="Goesmann A."/>
            <person name="Groeger C."/>
            <person name="Gross F."/>
            <person name="Jelsbak L."/>
            <person name="Jelsbak L."/>
            <person name="Kalinowski J."/>
            <person name="Kegler C."/>
            <person name="Knauber T."/>
            <person name="Konietzny S."/>
            <person name="Kopp M."/>
            <person name="Krause L."/>
            <person name="Krug D."/>
            <person name="Linke B."/>
            <person name="Mahmud T."/>
            <person name="Martinez-Arias R."/>
            <person name="McHardy A.C."/>
            <person name="Merai M."/>
            <person name="Meyer F."/>
            <person name="Mormann S."/>
            <person name="Munoz-Dorado J."/>
            <person name="Perez J."/>
            <person name="Pradella S."/>
            <person name="Rachid S."/>
            <person name="Raddatz G."/>
            <person name="Rosenau F."/>
            <person name="Rueckert C."/>
            <person name="Sasse F."/>
            <person name="Scharfe M."/>
            <person name="Schuster S.C."/>
            <person name="Suen G."/>
            <person name="Treuner-Lange A."/>
            <person name="Velicer G.J."/>
            <person name="Vorholter F.-J."/>
            <person name="Weissman K.J."/>
            <person name="Welch R.D."/>
            <person name="Wenzel S.C."/>
            <person name="Whitworth D.E."/>
            <person name="Wilhelm S."/>
            <person name="Wittmann C."/>
            <person name="Bloecker H."/>
            <person name="Puehler A."/>
            <person name="Mueller R."/>
        </authorList>
    </citation>
    <scope>NUCLEOTIDE SEQUENCE [LARGE SCALE GENOMIC DNA]</scope>
    <source>
        <strain evidence="12">So ce56</strain>
    </source>
</reference>
<feature type="domain" description="RNA-binding protein AU-1/Ribonuclease E/G" evidence="9">
    <location>
        <begin position="539"/>
        <end position="811"/>
    </location>
</feature>
<evidence type="ECO:0000256" key="6">
    <source>
        <dbReference type="ARBA" id="ARBA00022842"/>
    </source>
</evidence>
<dbReference type="NCBIfam" id="TIGR00757">
    <property type="entry name" value="RNaseEG"/>
    <property type="match status" value="1"/>
</dbReference>
<dbReference type="PANTHER" id="PTHR30001">
    <property type="entry name" value="RIBONUCLEASE"/>
    <property type="match status" value="1"/>
</dbReference>
<evidence type="ECO:0000256" key="8">
    <source>
        <dbReference type="SAM" id="MobiDB-lite"/>
    </source>
</evidence>
<feature type="compositionally biased region" description="Low complexity" evidence="8">
    <location>
        <begin position="313"/>
        <end position="341"/>
    </location>
</feature>
<keyword evidence="7" id="KW-0694">RNA-binding</keyword>
<protein>
    <submittedName>
        <fullName evidence="11">Ribonuclease G</fullName>
        <ecNumber evidence="11">3.1.4.-</ecNumber>
    </submittedName>
</protein>
<feature type="domain" description="RNase E/G thioredoxin-like" evidence="10">
    <location>
        <begin position="822"/>
        <end position="905"/>
    </location>
</feature>
<evidence type="ECO:0000256" key="4">
    <source>
        <dbReference type="ARBA" id="ARBA00022723"/>
    </source>
</evidence>
<evidence type="ECO:0000256" key="5">
    <source>
        <dbReference type="ARBA" id="ARBA00022801"/>
    </source>
</evidence>
<dbReference type="SUPFAM" id="SSF50249">
    <property type="entry name" value="Nucleic acid-binding proteins"/>
    <property type="match status" value="2"/>
</dbReference>
<dbReference type="BioCyc" id="SCEL448385:SCE_RS37220-MONOMER"/>
<keyword evidence="2" id="KW-0963">Cytoplasm</keyword>
<dbReference type="InterPro" id="IPR019307">
    <property type="entry name" value="RNA-bd_AU-1/RNase_E/G"/>
</dbReference>
<evidence type="ECO:0000313" key="12">
    <source>
        <dbReference type="Proteomes" id="UP000002139"/>
    </source>
</evidence>
<feature type="compositionally biased region" description="Low complexity" evidence="8">
    <location>
        <begin position="367"/>
        <end position="379"/>
    </location>
</feature>
<dbReference type="STRING" id="448385.sce7264"/>
<sequence length="907" mass="99477">MGKNLLVINVDIRETRVALIENGIIAELHLERESSKGTLGNIYLGKVSRVLPGMQAAFIDVGLERAAFLHVEDLIRPDDFEAYLAGHRRTVEEERASSRGRAARGSEAPRPDESEVHELSGAEAAPESPDLTPGRHELREGADFGAEEGFDAGGSVDAGGSLDEGSDVPIELPTALDVLGSPSGQAFAGVGTMVALDEADDSEPEIDDGHEHDGADDDDEELVAPGGGSDADEASDEESGPDEASIEDDDELDAPGYDVEPASPPPEDAADAWSAAEEHPEALSNTADSGETGAQEASAPDEPAAHGAAGDWPAGEEASAPPVPEAAAAASGDDVPPAARARSGRARGRREARVRRSGRTRDRRANLEGGAALAEAAPAEAREGREAPREGREAPREGREAPREGRQAPREGREAPREGRQAPREGREAPREGREGREAPREGRDRGGKGQQGGREGRDREQRGREQRTRERGREQSRDGKGKSAARGQQSSRSWQNEPPRISKSTPIREVVREGQEVIVQVSKEPIGTKGARVTSHISLPGRYVVYLPTVDHIGISKRIGSEKERSRLRDAIEAMKPPQGGLIVRTLAEGLTKKQLKADVGYLVRLWGEVAKKRESGVRAPAVLYTELDLVLKTARDLFTDDIEKIVIDDREEYIRLRRFVEMFMPERADAVELYEGTEPIFDAYGIEDEIQRALSRKVPLPSGGHLIIDQAEALTAIDVNTGRFVGKGSKDLEETILTTNLEAVEEIAYQLRFRNIGGLIILDLIDMERAQNREKVRRRLEELLSRDKAKTTLNRISDLGLIEMTRKRTRESLGRTILEPCFYCDGTGQLQSKQTVAYEILRQIRRERMNLPGYSVVVNAHPAVIDLLKNDERIAVQEAERLFQRRIDLVPRKEYHLEQFDLQGR</sequence>
<feature type="compositionally biased region" description="Basic and acidic residues" evidence="8">
    <location>
        <begin position="133"/>
        <end position="142"/>
    </location>
</feature>
<dbReference type="GO" id="GO:0005737">
    <property type="term" value="C:cytoplasm"/>
    <property type="evidence" value="ECO:0007669"/>
    <property type="project" value="TreeGrafter"/>
</dbReference>
<dbReference type="HOGENOM" id="CLU_003468_5_7_7"/>
<feature type="region of interest" description="Disordered" evidence="8">
    <location>
        <begin position="189"/>
        <end position="510"/>
    </location>
</feature>
<dbReference type="InterPro" id="IPR048583">
    <property type="entry name" value="RNase_E_G_thioredoxin-like"/>
</dbReference>
<dbReference type="InterPro" id="IPR004659">
    <property type="entry name" value="RNase_E/G"/>
</dbReference>
<dbReference type="Pfam" id="PF20833">
    <property type="entry name" value="RNase_E_G_Thio"/>
    <property type="match status" value="1"/>
</dbReference>
<dbReference type="eggNOG" id="COG1530">
    <property type="taxonomic scope" value="Bacteria"/>
</dbReference>
<keyword evidence="4" id="KW-0479">Metal-binding</keyword>
<evidence type="ECO:0000256" key="3">
    <source>
        <dbReference type="ARBA" id="ARBA00022722"/>
    </source>
</evidence>
<dbReference type="GO" id="GO:0003723">
    <property type="term" value="F:RNA binding"/>
    <property type="evidence" value="ECO:0007669"/>
    <property type="project" value="UniProtKB-KW"/>
</dbReference>
<feature type="compositionally biased region" description="Basic and acidic residues" evidence="8">
    <location>
        <begin position="455"/>
        <end position="482"/>
    </location>
</feature>
<gene>
    <name evidence="11" type="primary">cafA</name>
    <name evidence="11" type="ordered locus">sce7264</name>
</gene>
<feature type="compositionally biased region" description="Acidic residues" evidence="8">
    <location>
        <begin position="197"/>
        <end position="206"/>
    </location>
</feature>
<dbReference type="EMBL" id="AM746676">
    <property type="protein sequence ID" value="CAN97433.1"/>
    <property type="molecule type" value="Genomic_DNA"/>
</dbReference>
<dbReference type="Pfam" id="PF10150">
    <property type="entry name" value="RNase_E_G"/>
    <property type="match status" value="1"/>
</dbReference>
<dbReference type="OrthoDB" id="9804278at2"/>
<dbReference type="Gene3D" id="2.40.50.140">
    <property type="entry name" value="Nucleic acid-binding proteins"/>
    <property type="match status" value="2"/>
</dbReference>
<feature type="compositionally biased region" description="Basic and acidic residues" evidence="8">
    <location>
        <begin position="380"/>
        <end position="448"/>
    </location>
</feature>
<proteinExistence type="predicted"/>
<dbReference type="KEGG" id="scl:sce7264"/>
<organism evidence="11 12">
    <name type="scientific">Sorangium cellulosum (strain So ce56)</name>
    <name type="common">Polyangium cellulosum (strain So ce56)</name>
    <dbReference type="NCBI Taxonomy" id="448385"/>
    <lineage>
        <taxon>Bacteria</taxon>
        <taxon>Pseudomonadati</taxon>
        <taxon>Myxococcota</taxon>
        <taxon>Polyangia</taxon>
        <taxon>Polyangiales</taxon>
        <taxon>Polyangiaceae</taxon>
        <taxon>Sorangium</taxon>
    </lineage>
</organism>
<feature type="region of interest" description="Disordered" evidence="8">
    <location>
        <begin position="91"/>
        <end position="168"/>
    </location>
</feature>
<feature type="compositionally biased region" description="Polar residues" evidence="8">
    <location>
        <begin position="487"/>
        <end position="497"/>
    </location>
</feature>
<dbReference type="GO" id="GO:0046872">
    <property type="term" value="F:metal ion binding"/>
    <property type="evidence" value="ECO:0007669"/>
    <property type="project" value="UniProtKB-KW"/>
</dbReference>
<dbReference type="PANTHER" id="PTHR30001:SF0">
    <property type="entry name" value="RIBONUCLEASE G"/>
    <property type="match status" value="1"/>
</dbReference>